<keyword evidence="7" id="KW-1185">Reference proteome</keyword>
<evidence type="ECO:0000313" key="6">
    <source>
        <dbReference type="EMBL" id="KGO32164.1"/>
    </source>
</evidence>
<organism evidence="6 7">
    <name type="scientific">Oenococcus alcoholitolerans</name>
    <dbReference type="NCBI Taxonomy" id="931074"/>
    <lineage>
        <taxon>Bacteria</taxon>
        <taxon>Bacillati</taxon>
        <taxon>Bacillota</taxon>
        <taxon>Bacilli</taxon>
        <taxon>Lactobacillales</taxon>
        <taxon>Lactobacillaceae</taxon>
        <taxon>Oenococcus</taxon>
    </lineage>
</organism>
<evidence type="ECO:0000256" key="1">
    <source>
        <dbReference type="ARBA" id="ARBA00004202"/>
    </source>
</evidence>
<dbReference type="InterPro" id="IPR003439">
    <property type="entry name" value="ABC_transporter-like_ATP-bd"/>
</dbReference>
<keyword evidence="4" id="KW-0472">Membrane</keyword>
<dbReference type="EMBL" id="AXCV01000077">
    <property type="protein sequence ID" value="KGO32164.1"/>
    <property type="molecule type" value="Genomic_DNA"/>
</dbReference>
<dbReference type="PANTHER" id="PTHR42788:SF7">
    <property type="entry name" value="NITRATE ABC TRANSPORTER ATP-BINDING PROTEIN"/>
    <property type="match status" value="1"/>
</dbReference>
<dbReference type="InterPro" id="IPR027417">
    <property type="entry name" value="P-loop_NTPase"/>
</dbReference>
<dbReference type="PANTHER" id="PTHR42788">
    <property type="entry name" value="TAURINE IMPORT ATP-BINDING PROTEIN-RELATED"/>
    <property type="match status" value="1"/>
</dbReference>
<dbReference type="SUPFAM" id="SSF52540">
    <property type="entry name" value="P-loop containing nucleoside triphosphate hydrolases"/>
    <property type="match status" value="1"/>
</dbReference>
<evidence type="ECO:0000256" key="2">
    <source>
        <dbReference type="ARBA" id="ARBA00022448"/>
    </source>
</evidence>
<keyword evidence="3" id="KW-1003">Cell membrane</keyword>
<gene>
    <name evidence="6" type="ORF">Q757_02655</name>
</gene>
<dbReference type="Pfam" id="PF00005">
    <property type="entry name" value="ABC_tran"/>
    <property type="match status" value="1"/>
</dbReference>
<protein>
    <recommendedName>
        <fullName evidence="5">ABC transporter domain-containing protein</fullName>
    </recommendedName>
</protein>
<name>A0ABR4XSU3_9LACO</name>
<feature type="domain" description="ABC transporter" evidence="5">
    <location>
        <begin position="26"/>
        <end position="76"/>
    </location>
</feature>
<keyword evidence="2" id="KW-0813">Transport</keyword>
<evidence type="ECO:0000313" key="7">
    <source>
        <dbReference type="Proteomes" id="UP000030023"/>
    </source>
</evidence>
<sequence>MTEAVLSLKNISVVVNKTQNNQTEILKGLDLDIYKGDFITVIGANGAGKSTFFNVIAGTQAVDSGQIIHNGKKYKSVIGRKTDFFFEPSFSRPENGYQSAHDSCGKSIIGRKTGPKTAVALAQLEKPVIFF</sequence>
<proteinExistence type="predicted"/>
<evidence type="ECO:0000256" key="3">
    <source>
        <dbReference type="ARBA" id="ARBA00022475"/>
    </source>
</evidence>
<dbReference type="Proteomes" id="UP000030023">
    <property type="component" value="Unassembled WGS sequence"/>
</dbReference>
<comment type="subcellular location">
    <subcellularLocation>
        <location evidence="1">Cell membrane</location>
        <topology evidence="1">Peripheral membrane protein</topology>
    </subcellularLocation>
</comment>
<comment type="caution">
    <text evidence="6">The sequence shown here is derived from an EMBL/GenBank/DDBJ whole genome shotgun (WGS) entry which is preliminary data.</text>
</comment>
<evidence type="ECO:0000259" key="5">
    <source>
        <dbReference type="Pfam" id="PF00005"/>
    </source>
</evidence>
<dbReference type="Gene3D" id="3.40.50.300">
    <property type="entry name" value="P-loop containing nucleotide triphosphate hydrolases"/>
    <property type="match status" value="1"/>
</dbReference>
<accession>A0ABR4XSU3</accession>
<dbReference type="InterPro" id="IPR050166">
    <property type="entry name" value="ABC_transporter_ATP-bind"/>
</dbReference>
<evidence type="ECO:0000256" key="4">
    <source>
        <dbReference type="ARBA" id="ARBA00023136"/>
    </source>
</evidence>
<reference evidence="6 7" key="1">
    <citation type="journal article" date="2014" name="Antonie Van Leeuwenhoek">
        <title>Oenococcus alcoholitolerans sp. nov., a lactic acid bacteria isolated from cachaca and ethanol fermentation processes.</title>
        <authorList>
            <person name="Badotti F."/>
            <person name="Moreira A.P."/>
            <person name="Tonon L.A."/>
            <person name="de Lucena B.T."/>
            <person name="Gomes Fde C."/>
            <person name="Kruger R."/>
            <person name="Thompson C.C."/>
            <person name="de Morais M.A.Jr."/>
            <person name="Rosa C.A."/>
            <person name="Thompson F.L."/>
        </authorList>
    </citation>
    <scope>NUCLEOTIDE SEQUENCE [LARGE SCALE GENOMIC DNA]</scope>
    <source>
        <strain evidence="6 7">UFRJ-M7.2.18</strain>
    </source>
</reference>